<proteinExistence type="predicted"/>
<accession>A0A699YQK2</accession>
<keyword evidence="2" id="KW-1185">Reference proteome</keyword>
<dbReference type="AlphaFoldDB" id="A0A699YQK2"/>
<evidence type="ECO:0000313" key="2">
    <source>
        <dbReference type="Proteomes" id="UP000485058"/>
    </source>
</evidence>
<protein>
    <submittedName>
        <fullName evidence="1">Uncharacterized protein</fullName>
    </submittedName>
</protein>
<dbReference type="Proteomes" id="UP000485058">
    <property type="component" value="Unassembled WGS sequence"/>
</dbReference>
<gene>
    <name evidence="1" type="ORF">HaLaN_04101</name>
</gene>
<dbReference type="EMBL" id="BLLF01000204">
    <property type="protein sequence ID" value="GFH09034.1"/>
    <property type="molecule type" value="Genomic_DNA"/>
</dbReference>
<sequence>MCTHCEHCVVTCFIAYLVPNGEVGWGFSLDVALAGPGAGFAAILHGRSRVHAIPAGRPTTCVRQKRVEQRAIQGSTFVYFLRVLTTTLAQCGAAHQREANGLLRLCADDMFRSSGMAPEQRATRVT</sequence>
<comment type="caution">
    <text evidence="1">The sequence shown here is derived from an EMBL/GenBank/DDBJ whole genome shotgun (WGS) entry which is preliminary data.</text>
</comment>
<evidence type="ECO:0000313" key="1">
    <source>
        <dbReference type="EMBL" id="GFH09034.1"/>
    </source>
</evidence>
<organism evidence="1 2">
    <name type="scientific">Haematococcus lacustris</name>
    <name type="common">Green alga</name>
    <name type="synonym">Haematococcus pluvialis</name>
    <dbReference type="NCBI Taxonomy" id="44745"/>
    <lineage>
        <taxon>Eukaryota</taxon>
        <taxon>Viridiplantae</taxon>
        <taxon>Chlorophyta</taxon>
        <taxon>core chlorophytes</taxon>
        <taxon>Chlorophyceae</taxon>
        <taxon>CS clade</taxon>
        <taxon>Chlamydomonadales</taxon>
        <taxon>Haematococcaceae</taxon>
        <taxon>Haematococcus</taxon>
    </lineage>
</organism>
<reference evidence="1 2" key="1">
    <citation type="submission" date="2020-02" db="EMBL/GenBank/DDBJ databases">
        <title>Draft genome sequence of Haematococcus lacustris strain NIES-144.</title>
        <authorList>
            <person name="Morimoto D."/>
            <person name="Nakagawa S."/>
            <person name="Yoshida T."/>
            <person name="Sawayama S."/>
        </authorList>
    </citation>
    <scope>NUCLEOTIDE SEQUENCE [LARGE SCALE GENOMIC DNA]</scope>
    <source>
        <strain evidence="1 2">NIES-144</strain>
    </source>
</reference>
<name>A0A699YQK2_HAELA</name>